<accession>A0A6D2K7I9</accession>
<feature type="region of interest" description="Disordered" evidence="1">
    <location>
        <begin position="52"/>
        <end position="100"/>
    </location>
</feature>
<gene>
    <name evidence="2" type="ORF">MERR_LOCUS35051</name>
</gene>
<dbReference type="EMBL" id="CACVBM020001384">
    <property type="protein sequence ID" value="CAA7047816.1"/>
    <property type="molecule type" value="Genomic_DNA"/>
</dbReference>
<dbReference type="OrthoDB" id="1057637at2759"/>
<feature type="region of interest" description="Disordered" evidence="1">
    <location>
        <begin position="119"/>
        <end position="144"/>
    </location>
</feature>
<proteinExistence type="predicted"/>
<evidence type="ECO:0000313" key="3">
    <source>
        <dbReference type="Proteomes" id="UP000467841"/>
    </source>
</evidence>
<comment type="caution">
    <text evidence="2">The sequence shown here is derived from an EMBL/GenBank/DDBJ whole genome shotgun (WGS) entry which is preliminary data.</text>
</comment>
<dbReference type="Proteomes" id="UP000467841">
    <property type="component" value="Unassembled WGS sequence"/>
</dbReference>
<sequence length="144" mass="15459">MSSSSTKPAVATVVAVEDGDWRWLGAKQGSVFPKERKLVKTMILEALFPSRSPLMSKQNVEPPPKSKRVQPTLRLKMSSKGDSSSSTAERKVKKNETASVIPVKRKLVKTMAVEAIISAFSPSGGGRNSDATGDGNGGRVYPTR</sequence>
<evidence type="ECO:0000313" key="2">
    <source>
        <dbReference type="EMBL" id="CAA7047816.1"/>
    </source>
</evidence>
<organism evidence="2 3">
    <name type="scientific">Microthlaspi erraticum</name>
    <dbReference type="NCBI Taxonomy" id="1685480"/>
    <lineage>
        <taxon>Eukaryota</taxon>
        <taxon>Viridiplantae</taxon>
        <taxon>Streptophyta</taxon>
        <taxon>Embryophyta</taxon>
        <taxon>Tracheophyta</taxon>
        <taxon>Spermatophyta</taxon>
        <taxon>Magnoliopsida</taxon>
        <taxon>eudicotyledons</taxon>
        <taxon>Gunneridae</taxon>
        <taxon>Pentapetalae</taxon>
        <taxon>rosids</taxon>
        <taxon>malvids</taxon>
        <taxon>Brassicales</taxon>
        <taxon>Brassicaceae</taxon>
        <taxon>Coluteocarpeae</taxon>
        <taxon>Microthlaspi</taxon>
    </lineage>
</organism>
<evidence type="ECO:0000256" key="1">
    <source>
        <dbReference type="SAM" id="MobiDB-lite"/>
    </source>
</evidence>
<name>A0A6D2K7I9_9BRAS</name>
<keyword evidence="3" id="KW-1185">Reference proteome</keyword>
<reference evidence="2" key="1">
    <citation type="submission" date="2020-01" db="EMBL/GenBank/DDBJ databases">
        <authorList>
            <person name="Mishra B."/>
        </authorList>
    </citation>
    <scope>NUCLEOTIDE SEQUENCE [LARGE SCALE GENOMIC DNA]</scope>
</reference>
<protein>
    <submittedName>
        <fullName evidence="2">Uncharacterized protein</fullName>
    </submittedName>
</protein>
<dbReference type="AlphaFoldDB" id="A0A6D2K7I9"/>